<evidence type="ECO:0000256" key="4">
    <source>
        <dbReference type="ARBA" id="ARBA00022989"/>
    </source>
</evidence>
<name>A0ABX1LRB2_9CYAN</name>
<feature type="transmembrane region" description="Helical" evidence="8">
    <location>
        <begin position="6"/>
        <end position="23"/>
    </location>
</feature>
<feature type="transmembrane region" description="Helical" evidence="8">
    <location>
        <begin position="461"/>
        <end position="480"/>
    </location>
</feature>
<dbReference type="NCBIfam" id="TIGR01972">
    <property type="entry name" value="NDH_I_M"/>
    <property type="match status" value="1"/>
</dbReference>
<protein>
    <submittedName>
        <fullName evidence="10">NADH-quinone oxidoreductase subunit M</fullName>
        <ecNumber evidence="10">1.6.5.-</ecNumber>
    </submittedName>
</protein>
<dbReference type="InterPro" id="IPR001750">
    <property type="entry name" value="ND/Mrp_TM"/>
</dbReference>
<accession>A0ABX1LRB2</accession>
<comment type="function">
    <text evidence="6">NDH-1 shuttles electrons from NAD(P)H, via FMN and iron-sulfur (Fe-S) centers, to quinones in the respiratory chain. The immediate electron acceptor for the enzyme in this species is believed to be plastoquinone. Couples the redox reaction to proton translocation (for every two electrons transferred, four hydrogen ions are translocated across the cytoplasmic membrane), and thus conserves the redox energy in a proton gradient.</text>
</comment>
<feature type="transmembrane region" description="Helical" evidence="8">
    <location>
        <begin position="371"/>
        <end position="396"/>
    </location>
</feature>
<feature type="transmembrane region" description="Helical" evidence="8">
    <location>
        <begin position="269"/>
        <end position="290"/>
    </location>
</feature>
<feature type="domain" description="NADH:quinone oxidoreductase/Mrp antiporter transmembrane" evidence="9">
    <location>
        <begin position="125"/>
        <end position="421"/>
    </location>
</feature>
<evidence type="ECO:0000256" key="2">
    <source>
        <dbReference type="ARBA" id="ARBA00009025"/>
    </source>
</evidence>
<evidence type="ECO:0000313" key="11">
    <source>
        <dbReference type="Proteomes" id="UP000738376"/>
    </source>
</evidence>
<dbReference type="GO" id="GO:0016491">
    <property type="term" value="F:oxidoreductase activity"/>
    <property type="evidence" value="ECO:0007669"/>
    <property type="project" value="UniProtKB-KW"/>
</dbReference>
<proteinExistence type="inferred from homology"/>
<evidence type="ECO:0000256" key="7">
    <source>
        <dbReference type="RuleBase" id="RU000320"/>
    </source>
</evidence>
<keyword evidence="4 8" id="KW-1133">Transmembrane helix</keyword>
<dbReference type="EMBL" id="JAAVJL010000001">
    <property type="protein sequence ID" value="NMF57566.1"/>
    <property type="molecule type" value="Genomic_DNA"/>
</dbReference>
<feature type="transmembrane region" description="Helical" evidence="8">
    <location>
        <begin position="302"/>
        <end position="326"/>
    </location>
</feature>
<dbReference type="InterPro" id="IPR003918">
    <property type="entry name" value="NADH_UbQ_OxRdtase"/>
</dbReference>
<dbReference type="InterPro" id="IPR010227">
    <property type="entry name" value="NADH_Q_OxRdtase_chainM/4"/>
</dbReference>
<feature type="transmembrane region" description="Helical" evidence="8">
    <location>
        <begin position="161"/>
        <end position="182"/>
    </location>
</feature>
<feature type="transmembrane region" description="Helical" evidence="8">
    <location>
        <begin position="408"/>
        <end position="428"/>
    </location>
</feature>
<sequence length="507" mass="54705">MLSTLIWFPIAGAVIVALLSGILDSKKLRNISLGIAIANFGWSLFLLTKFDLSLATMQLTESLAWLDQIGLSYRLGVDGLAFPLVLLNGLLLSIAIYISTDIQRPNLYFPLLLLIGGGVNGAFLAQNLLLFFLFFEVELIPLYLLIAIWGGERRGYAATKFLIYTAISGVLILAAFFGMAAFGSGDVTGFTFNYQDLNLEGVSKSTRGILLILLLLGFGIKIPIVPLHTWLPDAHVEASTPVSTLLAGVLLKLGTYGLLRFGLGLLPEAWQAIAPFLAIWAVVSVIYGCLTAITQKDMKKMVAYSSVGHMGYIILALATATPLSLVGATFQMVSHGLISALLFILVGIVYKKTGTRNLDSLNGLLNPERGLPITGSLMILAAMASAGTPGMMGFIAEFVIFRSSFAVFPVQTILCMLGTGLTAVYFLIMLDRVFFGRFSVRKDGSDKIITSIPFAQWQEKFPAIALALIIVFFGLIPNLATNMISSSANAIAPNHTQFKQIALLQSN</sequence>
<evidence type="ECO:0000256" key="5">
    <source>
        <dbReference type="ARBA" id="ARBA00023136"/>
    </source>
</evidence>
<evidence type="ECO:0000256" key="1">
    <source>
        <dbReference type="ARBA" id="ARBA00004127"/>
    </source>
</evidence>
<keyword evidence="10" id="KW-0560">Oxidoreductase</keyword>
<evidence type="ECO:0000313" key="10">
    <source>
        <dbReference type="EMBL" id="NMF57566.1"/>
    </source>
</evidence>
<comment type="caution">
    <text evidence="10">The sequence shown here is derived from an EMBL/GenBank/DDBJ whole genome shotgun (WGS) entry which is preliminary data.</text>
</comment>
<feature type="transmembrane region" description="Helical" evidence="8">
    <location>
        <begin position="80"/>
        <end position="100"/>
    </location>
</feature>
<feature type="transmembrane region" description="Helical" evidence="8">
    <location>
        <begin position="243"/>
        <end position="263"/>
    </location>
</feature>
<comment type="similarity">
    <text evidence="2">Belongs to the complex I subunit 4 family.</text>
</comment>
<dbReference type="PRINTS" id="PR01437">
    <property type="entry name" value="NUOXDRDTASE4"/>
</dbReference>
<dbReference type="PANTHER" id="PTHR43507">
    <property type="entry name" value="NADH-UBIQUINONE OXIDOREDUCTASE CHAIN 4"/>
    <property type="match status" value="1"/>
</dbReference>
<feature type="transmembrane region" description="Helical" evidence="8">
    <location>
        <begin position="131"/>
        <end position="149"/>
    </location>
</feature>
<organism evidence="10 11">
    <name type="scientific">Pseudanabaena yagii GIHE-NHR1</name>
    <dbReference type="NCBI Taxonomy" id="2722753"/>
    <lineage>
        <taxon>Bacteria</taxon>
        <taxon>Bacillati</taxon>
        <taxon>Cyanobacteriota</taxon>
        <taxon>Cyanophyceae</taxon>
        <taxon>Pseudanabaenales</taxon>
        <taxon>Pseudanabaenaceae</taxon>
        <taxon>Pseudanabaena</taxon>
        <taxon>Pseudanabaena yagii</taxon>
    </lineage>
</organism>
<dbReference type="Pfam" id="PF00361">
    <property type="entry name" value="Proton_antipo_M"/>
    <property type="match status" value="1"/>
</dbReference>
<dbReference type="PANTHER" id="PTHR43507:SF21">
    <property type="entry name" value="NAD(P)H-QUINONE OXIDOREDUCTASE CHAIN 4, CHLOROPLASTIC"/>
    <property type="match status" value="1"/>
</dbReference>
<evidence type="ECO:0000259" key="9">
    <source>
        <dbReference type="Pfam" id="PF00361"/>
    </source>
</evidence>
<dbReference type="RefSeq" id="WP_169362578.1">
    <property type="nucleotide sequence ID" value="NZ_JAAVJL010000001.1"/>
</dbReference>
<dbReference type="Proteomes" id="UP000738376">
    <property type="component" value="Unassembled WGS sequence"/>
</dbReference>
<feature type="transmembrane region" description="Helical" evidence="8">
    <location>
        <begin position="107"/>
        <end position="125"/>
    </location>
</feature>
<feature type="transmembrane region" description="Helical" evidence="8">
    <location>
        <begin position="332"/>
        <end position="350"/>
    </location>
</feature>
<feature type="transmembrane region" description="Helical" evidence="8">
    <location>
        <begin position="209"/>
        <end position="231"/>
    </location>
</feature>
<dbReference type="EC" id="1.6.5.-" evidence="10"/>
<feature type="transmembrane region" description="Helical" evidence="8">
    <location>
        <begin position="30"/>
        <end position="48"/>
    </location>
</feature>
<comment type="subcellular location">
    <subcellularLocation>
        <location evidence="1">Endomembrane system</location>
        <topology evidence="1">Multi-pass membrane protein</topology>
    </subcellularLocation>
    <subcellularLocation>
        <location evidence="7">Membrane</location>
        <topology evidence="7">Multi-pass membrane protein</topology>
    </subcellularLocation>
</comment>
<keyword evidence="3 7" id="KW-0812">Transmembrane</keyword>
<keyword evidence="11" id="KW-1185">Reference proteome</keyword>
<keyword evidence="5 8" id="KW-0472">Membrane</keyword>
<evidence type="ECO:0000256" key="6">
    <source>
        <dbReference type="ARBA" id="ARBA00025624"/>
    </source>
</evidence>
<gene>
    <name evidence="10" type="ORF">HC246_05920</name>
</gene>
<evidence type="ECO:0000256" key="3">
    <source>
        <dbReference type="ARBA" id="ARBA00022692"/>
    </source>
</evidence>
<evidence type="ECO:0000256" key="8">
    <source>
        <dbReference type="SAM" id="Phobius"/>
    </source>
</evidence>
<reference evidence="10 11" key="1">
    <citation type="submission" date="2020-03" db="EMBL/GenBank/DDBJ databases">
        <title>Draft Genome Sequence of 2-Methylisoborneol Producing Pseudanabaena yagii Strain GIHE-NHR1 Isolated from North Han River in South Korea.</title>
        <authorList>
            <person name="Jeong J."/>
        </authorList>
    </citation>
    <scope>NUCLEOTIDE SEQUENCE [LARGE SCALE GENOMIC DNA]</scope>
    <source>
        <strain evidence="10 11">GIHE-NHR1</strain>
    </source>
</reference>